<evidence type="ECO:0000256" key="1">
    <source>
        <dbReference type="ARBA" id="ARBA00004442"/>
    </source>
</evidence>
<dbReference type="Proteomes" id="UP000293874">
    <property type="component" value="Unassembled WGS sequence"/>
</dbReference>
<keyword evidence="3" id="KW-0813">Transport</keyword>
<gene>
    <name evidence="10" type="ORF">EV199_3318</name>
</gene>
<evidence type="ECO:0000256" key="8">
    <source>
        <dbReference type="SAM" id="Coils"/>
    </source>
</evidence>
<proteinExistence type="inferred from homology"/>
<dbReference type="Gene3D" id="1.20.1600.10">
    <property type="entry name" value="Outer membrane efflux proteins (OEP)"/>
    <property type="match status" value="1"/>
</dbReference>
<evidence type="ECO:0000256" key="6">
    <source>
        <dbReference type="ARBA" id="ARBA00023136"/>
    </source>
</evidence>
<dbReference type="SUPFAM" id="SSF56954">
    <property type="entry name" value="Outer membrane efflux proteins (OEP)"/>
    <property type="match status" value="1"/>
</dbReference>
<evidence type="ECO:0000313" key="10">
    <source>
        <dbReference type="EMBL" id="RZS71415.1"/>
    </source>
</evidence>
<dbReference type="OrthoDB" id="367883at2"/>
<dbReference type="RefSeq" id="WP_130541922.1">
    <property type="nucleotide sequence ID" value="NZ_CP042431.1"/>
</dbReference>
<dbReference type="PANTHER" id="PTHR30026:SF20">
    <property type="entry name" value="OUTER MEMBRANE PROTEIN TOLC"/>
    <property type="match status" value="1"/>
</dbReference>
<evidence type="ECO:0000256" key="3">
    <source>
        <dbReference type="ARBA" id="ARBA00022448"/>
    </source>
</evidence>
<reference evidence="10 11" key="1">
    <citation type="submission" date="2019-02" db="EMBL/GenBank/DDBJ databases">
        <title>Genomic Encyclopedia of Type Strains, Phase IV (KMG-IV): sequencing the most valuable type-strain genomes for metagenomic binning, comparative biology and taxonomic classification.</title>
        <authorList>
            <person name="Goeker M."/>
        </authorList>
    </citation>
    <scope>NUCLEOTIDE SEQUENCE [LARGE SCALE GENOMIC DNA]</scope>
    <source>
        <strain evidence="10 11">DSM 18116</strain>
    </source>
</reference>
<name>A0A4Q7MRN9_9BACT</name>
<evidence type="ECO:0000313" key="11">
    <source>
        <dbReference type="Proteomes" id="UP000293874"/>
    </source>
</evidence>
<evidence type="ECO:0000256" key="2">
    <source>
        <dbReference type="ARBA" id="ARBA00007613"/>
    </source>
</evidence>
<keyword evidence="6" id="KW-0472">Membrane</keyword>
<sequence>MNPYQVARRSSTTLIMFLAGFALPSTLMAQNRHEMSVQQCVEYASKNSVTVKNALVDIQIQQQTNKEITAQALPNVSGNIETIHYPKVPVQSFPNFIAQGTYGVLVAEGVRKGNGDPITAPEDFGLIAAPFGTKWNASAGVSLNQILFDGQVFIGLQARETSIQWATRNAEVTMELIKANVYKVYWQIVIGRKQMETFDANIERLDKTLSDTRAIYQQGLVEKLDVDKLEVSITNLRTEKMKVENSLKIGLMGLKFLIGMPSKDELVLTDTLSEEKLKENILDDSYKYEDRKEFQYLQLGKKLNEFNVKRYQLSRIPTVSAFGTFSKNAMRDKFNFFNDGEWFTTAFVGVRISVPIFEGFAKNARVAKARLELQKTQNQEELLKLNIDNEVDTARIKIGNALLTMESQKKNMELAESIFNQAKLKYDQGLGSNLEITNAQTELKNAQVNYYAALFDAVIARIDYLRAIGKL</sequence>
<dbReference type="InterPro" id="IPR051906">
    <property type="entry name" value="TolC-like"/>
</dbReference>
<dbReference type="GO" id="GO:0009279">
    <property type="term" value="C:cell outer membrane"/>
    <property type="evidence" value="ECO:0007669"/>
    <property type="project" value="UniProtKB-SubCell"/>
</dbReference>
<evidence type="ECO:0000256" key="5">
    <source>
        <dbReference type="ARBA" id="ARBA00022692"/>
    </source>
</evidence>
<feature type="coiled-coil region" evidence="8">
    <location>
        <begin position="361"/>
        <end position="388"/>
    </location>
</feature>
<keyword evidence="4" id="KW-1134">Transmembrane beta strand</keyword>
<keyword evidence="5" id="KW-0812">Transmembrane</keyword>
<keyword evidence="9" id="KW-0732">Signal</keyword>
<evidence type="ECO:0000256" key="4">
    <source>
        <dbReference type="ARBA" id="ARBA00022452"/>
    </source>
</evidence>
<comment type="similarity">
    <text evidence="2">Belongs to the outer membrane factor (OMF) (TC 1.B.17) family.</text>
</comment>
<dbReference type="PANTHER" id="PTHR30026">
    <property type="entry name" value="OUTER MEMBRANE PROTEIN TOLC"/>
    <property type="match status" value="1"/>
</dbReference>
<dbReference type="GO" id="GO:1990281">
    <property type="term" value="C:efflux pump complex"/>
    <property type="evidence" value="ECO:0007669"/>
    <property type="project" value="TreeGrafter"/>
</dbReference>
<feature type="chain" id="PRO_5020618539" evidence="9">
    <location>
        <begin position="30"/>
        <end position="471"/>
    </location>
</feature>
<keyword evidence="7" id="KW-0998">Cell outer membrane</keyword>
<comment type="subcellular location">
    <subcellularLocation>
        <location evidence="1">Cell outer membrane</location>
    </subcellularLocation>
</comment>
<feature type="signal peptide" evidence="9">
    <location>
        <begin position="1"/>
        <end position="29"/>
    </location>
</feature>
<dbReference type="GO" id="GO:0015562">
    <property type="term" value="F:efflux transmembrane transporter activity"/>
    <property type="evidence" value="ECO:0007669"/>
    <property type="project" value="InterPro"/>
</dbReference>
<protein>
    <submittedName>
        <fullName evidence="10">Outer membrane protein TolC</fullName>
    </submittedName>
</protein>
<dbReference type="GO" id="GO:0015288">
    <property type="term" value="F:porin activity"/>
    <property type="evidence" value="ECO:0007669"/>
    <property type="project" value="TreeGrafter"/>
</dbReference>
<dbReference type="Pfam" id="PF02321">
    <property type="entry name" value="OEP"/>
    <property type="match status" value="1"/>
</dbReference>
<accession>A0A4Q7MRN9</accession>
<evidence type="ECO:0000256" key="9">
    <source>
        <dbReference type="SAM" id="SignalP"/>
    </source>
</evidence>
<keyword evidence="11" id="KW-1185">Reference proteome</keyword>
<comment type="caution">
    <text evidence="10">The sequence shown here is derived from an EMBL/GenBank/DDBJ whole genome shotgun (WGS) entry which is preliminary data.</text>
</comment>
<evidence type="ECO:0000256" key="7">
    <source>
        <dbReference type="ARBA" id="ARBA00023237"/>
    </source>
</evidence>
<dbReference type="EMBL" id="SGXA01000002">
    <property type="protein sequence ID" value="RZS71415.1"/>
    <property type="molecule type" value="Genomic_DNA"/>
</dbReference>
<organism evidence="10 11">
    <name type="scientific">Pseudobacter ginsenosidimutans</name>
    <dbReference type="NCBI Taxonomy" id="661488"/>
    <lineage>
        <taxon>Bacteria</taxon>
        <taxon>Pseudomonadati</taxon>
        <taxon>Bacteroidota</taxon>
        <taxon>Chitinophagia</taxon>
        <taxon>Chitinophagales</taxon>
        <taxon>Chitinophagaceae</taxon>
        <taxon>Pseudobacter</taxon>
    </lineage>
</organism>
<dbReference type="InterPro" id="IPR003423">
    <property type="entry name" value="OMP_efflux"/>
</dbReference>
<dbReference type="AlphaFoldDB" id="A0A4Q7MRN9"/>
<keyword evidence="8" id="KW-0175">Coiled coil</keyword>